<dbReference type="SMART" id="SM00267">
    <property type="entry name" value="GGDEF"/>
    <property type="match status" value="1"/>
</dbReference>
<dbReference type="Gene3D" id="3.30.70.270">
    <property type="match status" value="1"/>
</dbReference>
<dbReference type="InterPro" id="IPR011990">
    <property type="entry name" value="TPR-like_helical_dom_sf"/>
</dbReference>
<feature type="domain" description="GGDEF" evidence="2">
    <location>
        <begin position="388"/>
        <end position="516"/>
    </location>
</feature>
<dbReference type="InterPro" id="IPR050469">
    <property type="entry name" value="Diguanylate_Cyclase"/>
</dbReference>
<feature type="region of interest" description="Disordered" evidence="1">
    <location>
        <begin position="511"/>
        <end position="553"/>
    </location>
</feature>
<dbReference type="InterPro" id="IPR043128">
    <property type="entry name" value="Rev_trsase/Diguanyl_cyclase"/>
</dbReference>
<comment type="caution">
    <text evidence="3">The sequence shown here is derived from an EMBL/GenBank/DDBJ whole genome shotgun (WGS) entry which is preliminary data.</text>
</comment>
<keyword evidence="4" id="KW-1185">Reference proteome</keyword>
<dbReference type="RefSeq" id="WP_339575098.1">
    <property type="nucleotide sequence ID" value="NZ_JBBIAA010000010.1"/>
</dbReference>
<dbReference type="EC" id="2.7.7.65" evidence="3"/>
<dbReference type="GO" id="GO:0052621">
    <property type="term" value="F:diguanylate cyclase activity"/>
    <property type="evidence" value="ECO:0007669"/>
    <property type="project" value="UniProtKB-EC"/>
</dbReference>
<evidence type="ECO:0000256" key="1">
    <source>
        <dbReference type="SAM" id="MobiDB-lite"/>
    </source>
</evidence>
<dbReference type="PROSITE" id="PS50887">
    <property type="entry name" value="GGDEF"/>
    <property type="match status" value="1"/>
</dbReference>
<protein>
    <submittedName>
        <fullName evidence="3">GGDEF domain-containing protein</fullName>
        <ecNumber evidence="3">2.7.7.65</ecNumber>
    </submittedName>
</protein>
<dbReference type="NCBIfam" id="TIGR00254">
    <property type="entry name" value="GGDEF"/>
    <property type="match status" value="1"/>
</dbReference>
<evidence type="ECO:0000313" key="3">
    <source>
        <dbReference type="EMBL" id="MEJ5945714.1"/>
    </source>
</evidence>
<proteinExistence type="predicted"/>
<organism evidence="3 4">
    <name type="scientific">Pseudokineococcus basanitobsidens</name>
    <dbReference type="NCBI Taxonomy" id="1926649"/>
    <lineage>
        <taxon>Bacteria</taxon>
        <taxon>Bacillati</taxon>
        <taxon>Actinomycetota</taxon>
        <taxon>Actinomycetes</taxon>
        <taxon>Kineosporiales</taxon>
        <taxon>Kineosporiaceae</taxon>
        <taxon>Pseudokineococcus</taxon>
    </lineage>
</organism>
<reference evidence="3 4" key="1">
    <citation type="journal article" date="2017" name="Int. J. Syst. Evol. Microbiol.">
        <title>Pseudokineococcus basanitobsidens sp. nov., isolated from volcanic rock.</title>
        <authorList>
            <person name="Lee D.W."/>
            <person name="Park M.Y."/>
            <person name="Kim J.J."/>
            <person name="Kim B.S."/>
        </authorList>
    </citation>
    <scope>NUCLEOTIDE SEQUENCE [LARGE SCALE GENOMIC DNA]</scope>
    <source>
        <strain evidence="3 4">DSM 103726</strain>
    </source>
</reference>
<dbReference type="PANTHER" id="PTHR45138:SF24">
    <property type="entry name" value="DIGUANYLATE CYCLASE DGCC-RELATED"/>
    <property type="match status" value="1"/>
</dbReference>
<dbReference type="Proteomes" id="UP001387100">
    <property type="component" value="Unassembled WGS sequence"/>
</dbReference>
<dbReference type="Gene3D" id="1.25.40.10">
    <property type="entry name" value="Tetratricopeptide repeat domain"/>
    <property type="match status" value="1"/>
</dbReference>
<dbReference type="InterPro" id="IPR000160">
    <property type="entry name" value="GGDEF_dom"/>
</dbReference>
<sequence>MGELVVVDVFGPFDLLCDRAHQHYVDGDPAGTVRACDEALPLVRLAGDVASERFLCYSRGVGLRELGLYAEVVAQSQELLVLSAGDPLWRAKALALLAEASAVLGRTSVALDHVAEGLDLVDAGGGGYNRMSAQMALGITLEALGLHEAAEGVLAGLVDPREPYRTMAVEEACAVRAAWAGIAGLLGDREEVGRHQLVVAERALAMRRAAVEAGDEGGVVRADVYCALALQELGDDAAAWALVGDPAVLDRLSPAGTDRLVALVVRGRCLLAAGDVAGARRCLDLAERTSRRSRRDVWRWVAVEALGDADVLEHGPHPGICRAREHARALLRRLRRDSAGRTAELASRRHVRRLIDEREGVHRAALTDPLTGLGNRRALLEMVERGPDELGAVFVDVDRFKDVNDRFSHDVGDRVLVRVAELLTGACRSSELVVRYGGDEFVVLVADDPDAAEAIAQRVLEAVRVQDWEQLGSGLQVTVSVGVQRGAPVASALASADSALYAAKRGGRDRVVVGPDVDGGTSDRPATDGRLGPRGVVLPPPTGATPADPRVRG</sequence>
<dbReference type="SUPFAM" id="SSF55073">
    <property type="entry name" value="Nucleotide cyclase"/>
    <property type="match status" value="1"/>
</dbReference>
<dbReference type="InterPro" id="IPR029787">
    <property type="entry name" value="Nucleotide_cyclase"/>
</dbReference>
<dbReference type="EMBL" id="JBBIAA010000010">
    <property type="protein sequence ID" value="MEJ5945714.1"/>
    <property type="molecule type" value="Genomic_DNA"/>
</dbReference>
<evidence type="ECO:0000313" key="4">
    <source>
        <dbReference type="Proteomes" id="UP001387100"/>
    </source>
</evidence>
<evidence type="ECO:0000259" key="2">
    <source>
        <dbReference type="PROSITE" id="PS50887"/>
    </source>
</evidence>
<name>A0ABU8RKT7_9ACTN</name>
<accession>A0ABU8RKT7</accession>
<gene>
    <name evidence="3" type="ORF">WDZ17_10475</name>
</gene>
<dbReference type="SUPFAM" id="SSF48452">
    <property type="entry name" value="TPR-like"/>
    <property type="match status" value="1"/>
</dbReference>
<keyword evidence="3" id="KW-0548">Nucleotidyltransferase</keyword>
<dbReference type="Pfam" id="PF00990">
    <property type="entry name" value="GGDEF"/>
    <property type="match status" value="1"/>
</dbReference>
<dbReference type="PANTHER" id="PTHR45138">
    <property type="entry name" value="REGULATORY COMPONENTS OF SENSORY TRANSDUCTION SYSTEM"/>
    <property type="match status" value="1"/>
</dbReference>
<keyword evidence="3" id="KW-0808">Transferase</keyword>
<dbReference type="CDD" id="cd01949">
    <property type="entry name" value="GGDEF"/>
    <property type="match status" value="1"/>
</dbReference>